<keyword evidence="2" id="KW-0997">Cell inner membrane</keyword>
<dbReference type="NCBIfam" id="TIGR04409">
    <property type="entry name" value="LptC_YrbK"/>
    <property type="match status" value="1"/>
</dbReference>
<evidence type="ECO:0000256" key="6">
    <source>
        <dbReference type="SAM" id="Phobius"/>
    </source>
</evidence>
<accession>A0A7C4MPR9</accession>
<dbReference type="AlphaFoldDB" id="A0A7C4MPR9"/>
<evidence type="ECO:0000256" key="4">
    <source>
        <dbReference type="ARBA" id="ARBA00022989"/>
    </source>
</evidence>
<evidence type="ECO:0000313" key="7">
    <source>
        <dbReference type="EMBL" id="HGU32146.1"/>
    </source>
</evidence>
<dbReference type="GO" id="GO:0030288">
    <property type="term" value="C:outer membrane-bounded periplasmic space"/>
    <property type="evidence" value="ECO:0007669"/>
    <property type="project" value="TreeGrafter"/>
</dbReference>
<evidence type="ECO:0000256" key="3">
    <source>
        <dbReference type="ARBA" id="ARBA00022692"/>
    </source>
</evidence>
<keyword evidence="4 6" id="KW-1133">Transmembrane helix</keyword>
<evidence type="ECO:0000256" key="2">
    <source>
        <dbReference type="ARBA" id="ARBA00022519"/>
    </source>
</evidence>
<dbReference type="GO" id="GO:0015221">
    <property type="term" value="F:lipopolysaccharide transmembrane transporter activity"/>
    <property type="evidence" value="ECO:0007669"/>
    <property type="project" value="InterPro"/>
</dbReference>
<feature type="transmembrane region" description="Helical" evidence="6">
    <location>
        <begin position="25"/>
        <end position="47"/>
    </location>
</feature>
<dbReference type="EMBL" id="DSUH01000105">
    <property type="protein sequence ID" value="HGU32146.1"/>
    <property type="molecule type" value="Genomic_DNA"/>
</dbReference>
<comment type="caution">
    <text evidence="7">The sequence shown here is derived from an EMBL/GenBank/DDBJ whole genome shotgun (WGS) entry which is preliminary data.</text>
</comment>
<proteinExistence type="predicted"/>
<organism evidence="7">
    <name type="scientific">Desulfatirhabdium butyrativorans</name>
    <dbReference type="NCBI Taxonomy" id="340467"/>
    <lineage>
        <taxon>Bacteria</taxon>
        <taxon>Pseudomonadati</taxon>
        <taxon>Thermodesulfobacteriota</taxon>
        <taxon>Desulfobacteria</taxon>
        <taxon>Desulfobacterales</taxon>
        <taxon>Desulfatirhabdiaceae</taxon>
        <taxon>Desulfatirhabdium</taxon>
    </lineage>
</organism>
<dbReference type="InterPro" id="IPR052363">
    <property type="entry name" value="LPS_export_LptC"/>
</dbReference>
<dbReference type="InterPro" id="IPR010664">
    <property type="entry name" value="LipoPS_assembly_LptC-rel"/>
</dbReference>
<evidence type="ECO:0000256" key="5">
    <source>
        <dbReference type="ARBA" id="ARBA00023136"/>
    </source>
</evidence>
<protein>
    <submittedName>
        <fullName evidence="7">LPS export ABC transporter periplasmic protein LptC</fullName>
    </submittedName>
</protein>
<dbReference type="GO" id="GO:0005886">
    <property type="term" value="C:plasma membrane"/>
    <property type="evidence" value="ECO:0007669"/>
    <property type="project" value="InterPro"/>
</dbReference>
<name>A0A7C4MPR9_9BACT</name>
<evidence type="ECO:0000256" key="1">
    <source>
        <dbReference type="ARBA" id="ARBA00022475"/>
    </source>
</evidence>
<keyword evidence="5 6" id="KW-0472">Membrane</keyword>
<keyword evidence="3 6" id="KW-0812">Transmembrane</keyword>
<dbReference type="Pfam" id="PF06835">
    <property type="entry name" value="LptC"/>
    <property type="match status" value="1"/>
</dbReference>
<dbReference type="Gene3D" id="2.60.450.10">
    <property type="entry name" value="Lipopolysaccharide (LPS) transport protein A like domain"/>
    <property type="match status" value="1"/>
</dbReference>
<keyword evidence="1" id="KW-1003">Cell membrane</keyword>
<dbReference type="GO" id="GO:0017089">
    <property type="term" value="F:glycolipid transfer activity"/>
    <property type="evidence" value="ECO:0007669"/>
    <property type="project" value="TreeGrafter"/>
</dbReference>
<dbReference type="PANTHER" id="PTHR37481">
    <property type="entry name" value="LIPOPOLYSACCHARIDE EXPORT SYSTEM PROTEIN LPTC"/>
    <property type="match status" value="1"/>
</dbReference>
<dbReference type="PANTHER" id="PTHR37481:SF1">
    <property type="entry name" value="LIPOPOLYSACCHARIDE EXPORT SYSTEM PROTEIN LPTC"/>
    <property type="match status" value="1"/>
</dbReference>
<gene>
    <name evidence="7" type="primary">lptC</name>
    <name evidence="7" type="ORF">ENS29_04740</name>
</gene>
<dbReference type="InterPro" id="IPR026265">
    <property type="entry name" value="LptC"/>
</dbReference>
<sequence>MKVSLPRFPRELRLPQNRSERIRSALALVIVITIGLLIALFIGYRWLRTDPQRLVSTIQQQASMSIGKVHQVSTRNGVREWVLDAESAQVVDEARKLMLEGVSVVYYLSNGDQVTLKADHGNLRTDSSDIEVFDNVVVTYQSYKLETQKLMYVHETRLITCPTQVVLTAETSVLTADTMTFDLNQNRSAFEGNVEVIFHEHIRM</sequence>
<reference evidence="7" key="1">
    <citation type="journal article" date="2020" name="mSystems">
        <title>Genome- and Community-Level Interaction Insights into Carbon Utilization and Element Cycling Functions of Hydrothermarchaeota in Hydrothermal Sediment.</title>
        <authorList>
            <person name="Zhou Z."/>
            <person name="Liu Y."/>
            <person name="Xu W."/>
            <person name="Pan J."/>
            <person name="Luo Z.H."/>
            <person name="Li M."/>
        </authorList>
    </citation>
    <scope>NUCLEOTIDE SEQUENCE [LARGE SCALE GENOMIC DNA]</scope>
    <source>
        <strain evidence="7">SpSt-477</strain>
    </source>
</reference>